<evidence type="ECO:0000256" key="2">
    <source>
        <dbReference type="ARBA" id="ARBA00008857"/>
    </source>
</evidence>
<evidence type="ECO:0000256" key="5">
    <source>
        <dbReference type="ARBA" id="ARBA00023172"/>
    </source>
</evidence>
<dbReference type="Gene3D" id="1.10.443.10">
    <property type="entry name" value="Intergrase catalytic core"/>
    <property type="match status" value="1"/>
</dbReference>
<dbReference type="Proteomes" id="UP000003379">
    <property type="component" value="Unassembled WGS sequence"/>
</dbReference>
<dbReference type="InterPro" id="IPR004107">
    <property type="entry name" value="Integrase_SAM-like_N"/>
</dbReference>
<dbReference type="PANTHER" id="PTHR30349:SF64">
    <property type="entry name" value="PROPHAGE INTEGRASE INTD-RELATED"/>
    <property type="match status" value="1"/>
</dbReference>
<gene>
    <name evidence="9" type="ORF">HMPREF9628_00180</name>
</gene>
<dbReference type="AlphaFoldDB" id="G9XBX2"/>
<keyword evidence="5" id="KW-0233">DNA recombination</keyword>
<keyword evidence="3" id="KW-0229">DNA integration</keyword>
<keyword evidence="4 6" id="KW-0238">DNA-binding</keyword>
<dbReference type="PROSITE" id="PS51900">
    <property type="entry name" value="CB"/>
    <property type="match status" value="1"/>
</dbReference>
<dbReference type="Pfam" id="PF14659">
    <property type="entry name" value="Phage_int_SAM_3"/>
    <property type="match status" value="1"/>
</dbReference>
<dbReference type="Gene3D" id="1.10.150.130">
    <property type="match status" value="1"/>
</dbReference>
<comment type="caution">
    <text evidence="9">The sequence shown here is derived from an EMBL/GenBank/DDBJ whole genome shotgun (WGS) entry which is preliminary data.</text>
</comment>
<dbReference type="Pfam" id="PF00589">
    <property type="entry name" value="Phage_integrase"/>
    <property type="match status" value="1"/>
</dbReference>
<dbReference type="InterPro" id="IPR044068">
    <property type="entry name" value="CB"/>
</dbReference>
<evidence type="ECO:0008006" key="11">
    <source>
        <dbReference type="Google" id="ProtNLM"/>
    </source>
</evidence>
<sequence>MSKRRNKGEGSIYYSDSKKLWVCQVTLGYEHQTGKQIRKTLYSKTKSDLIEKKKEFEKRNALIKDTNITFDENFYKYLYLIKKPDLKPKSWERYEGLYKNYISCAPFSYIKLKDLSYSDIQMWYKQSGITKSSLEIINRLIKASLNMAVKNKIISENIMKESYIKYKPKNTDYNVFTSKEQEIFINYLNSCSIKQEPFKYLFLFALGTGTRLGEILALNKNDIVDNTVNINKSLHRIKKDNKYTQEITTPKTKQSERQIPLPKKIIDILDDILKTKGKLLFPDEKTNTYIFMNRPLRRLQAICKKLNINQISFHGLRHTYATRLFESNIQIKTVQKLMGHTDIQTTMNIYTHVMPNIIDDAVESLNKFL</sequence>
<dbReference type="EMBL" id="AFZG01000019">
    <property type="protein sequence ID" value="EHL19459.1"/>
    <property type="molecule type" value="Genomic_DNA"/>
</dbReference>
<dbReference type="InterPro" id="IPR050090">
    <property type="entry name" value="Tyrosine_recombinase_XerCD"/>
</dbReference>
<proteinExistence type="inferred from homology"/>
<evidence type="ECO:0000259" key="7">
    <source>
        <dbReference type="PROSITE" id="PS51898"/>
    </source>
</evidence>
<accession>G9XBX2</accession>
<evidence type="ECO:0000256" key="3">
    <source>
        <dbReference type="ARBA" id="ARBA00022908"/>
    </source>
</evidence>
<feature type="domain" description="Tyr recombinase" evidence="7">
    <location>
        <begin position="171"/>
        <end position="363"/>
    </location>
</feature>
<dbReference type="InterPro" id="IPR013762">
    <property type="entry name" value="Integrase-like_cat_sf"/>
</dbReference>
<protein>
    <recommendedName>
        <fullName evidence="11">Site-specific recombinase, phage integrase family</fullName>
    </recommendedName>
</protein>
<dbReference type="GO" id="GO:0015074">
    <property type="term" value="P:DNA integration"/>
    <property type="evidence" value="ECO:0007669"/>
    <property type="project" value="UniProtKB-KW"/>
</dbReference>
<evidence type="ECO:0000256" key="1">
    <source>
        <dbReference type="ARBA" id="ARBA00003283"/>
    </source>
</evidence>
<dbReference type="HOGENOM" id="CLU_027562_17_1_9"/>
<reference evidence="9 10" key="1">
    <citation type="submission" date="2011-08" db="EMBL/GenBank/DDBJ databases">
        <title>The Genome Sequence of Eubacteriaceae bacterium CM5.</title>
        <authorList>
            <consortium name="The Broad Institute Genome Sequencing Platform"/>
            <person name="Earl A."/>
            <person name="Ward D."/>
            <person name="Feldgarden M."/>
            <person name="Gevers D."/>
            <person name="Sizova M."/>
            <person name="Hazen A."/>
            <person name="Epstein S."/>
            <person name="Young S.K."/>
            <person name="Zeng Q."/>
            <person name="Gargeya S."/>
            <person name="Fitzgerald M."/>
            <person name="Haas B."/>
            <person name="Abouelleil A."/>
            <person name="Alvarado L."/>
            <person name="Arachchi H.M."/>
            <person name="Berlin A."/>
            <person name="Brown A."/>
            <person name="Chapman S.B."/>
            <person name="Chen Z."/>
            <person name="Dunbar C."/>
            <person name="Freedman E."/>
            <person name="Gearin G."/>
            <person name="Gellesch M."/>
            <person name="Goldberg J."/>
            <person name="Griggs A."/>
            <person name="Gujja S."/>
            <person name="Heiman D."/>
            <person name="Howarth C."/>
            <person name="Larson L."/>
            <person name="Lui A."/>
            <person name="MacDonald P.J.P."/>
            <person name="Montmayeur A."/>
            <person name="Murphy C."/>
            <person name="Neiman D."/>
            <person name="Pearson M."/>
            <person name="Priest M."/>
            <person name="Roberts A."/>
            <person name="Saif S."/>
            <person name="Shea T."/>
            <person name="Shenoy N."/>
            <person name="Sisk P."/>
            <person name="Stolte C."/>
            <person name="Sykes S."/>
            <person name="Wortman J."/>
            <person name="Nusbaum C."/>
            <person name="Birren B."/>
        </authorList>
    </citation>
    <scope>NUCLEOTIDE SEQUENCE [LARGE SCALE GENOMIC DNA]</scope>
    <source>
        <strain evidence="9 10">CM5</strain>
    </source>
</reference>
<dbReference type="InterPro" id="IPR010998">
    <property type="entry name" value="Integrase_recombinase_N"/>
</dbReference>
<name>G9XBX2_9FIRM</name>
<dbReference type="InterPro" id="IPR011010">
    <property type="entry name" value="DNA_brk_join_enz"/>
</dbReference>
<dbReference type="CDD" id="cd01189">
    <property type="entry name" value="INT_ICEBs1_C_like"/>
    <property type="match status" value="1"/>
</dbReference>
<comment type="similarity">
    <text evidence="2">Belongs to the 'phage' integrase family.</text>
</comment>
<dbReference type="RefSeq" id="WP_009528480.1">
    <property type="nucleotide sequence ID" value="NZ_JH414596.1"/>
</dbReference>
<dbReference type="PROSITE" id="PS51898">
    <property type="entry name" value="TYR_RECOMBINASE"/>
    <property type="match status" value="1"/>
</dbReference>
<dbReference type="InterPro" id="IPR002104">
    <property type="entry name" value="Integrase_catalytic"/>
</dbReference>
<organism evidence="9 10">
    <name type="scientific">Peptoanaerobacter stomatis</name>
    <dbReference type="NCBI Taxonomy" id="796937"/>
    <lineage>
        <taxon>Bacteria</taxon>
        <taxon>Bacillati</taxon>
        <taxon>Bacillota</taxon>
        <taxon>Clostridia</taxon>
        <taxon>Peptostreptococcales</taxon>
        <taxon>Filifactoraceae</taxon>
        <taxon>Peptoanaerobacter</taxon>
    </lineage>
</organism>
<comment type="function">
    <text evidence="1">Site-specific tyrosine recombinase, which acts by catalyzing the cutting and rejoining of the recombining DNA molecules.</text>
</comment>
<feature type="domain" description="Core-binding (CB)" evidence="8">
    <location>
        <begin position="65"/>
        <end position="149"/>
    </location>
</feature>
<dbReference type="GO" id="GO:0003677">
    <property type="term" value="F:DNA binding"/>
    <property type="evidence" value="ECO:0007669"/>
    <property type="project" value="UniProtKB-UniRule"/>
</dbReference>
<evidence type="ECO:0000256" key="4">
    <source>
        <dbReference type="ARBA" id="ARBA00023125"/>
    </source>
</evidence>
<dbReference type="PANTHER" id="PTHR30349">
    <property type="entry name" value="PHAGE INTEGRASE-RELATED"/>
    <property type="match status" value="1"/>
</dbReference>
<dbReference type="SUPFAM" id="SSF56349">
    <property type="entry name" value="DNA breaking-rejoining enzymes"/>
    <property type="match status" value="1"/>
</dbReference>
<evidence type="ECO:0000256" key="6">
    <source>
        <dbReference type="PROSITE-ProRule" id="PRU01248"/>
    </source>
</evidence>
<evidence type="ECO:0000313" key="10">
    <source>
        <dbReference type="Proteomes" id="UP000003379"/>
    </source>
</evidence>
<dbReference type="GO" id="GO:0006310">
    <property type="term" value="P:DNA recombination"/>
    <property type="evidence" value="ECO:0007669"/>
    <property type="project" value="UniProtKB-KW"/>
</dbReference>
<evidence type="ECO:0000313" key="9">
    <source>
        <dbReference type="EMBL" id="EHL19459.1"/>
    </source>
</evidence>
<evidence type="ECO:0000259" key="8">
    <source>
        <dbReference type="PROSITE" id="PS51900"/>
    </source>
</evidence>